<dbReference type="OrthoDB" id="5807916at2759"/>
<dbReference type="WBParaSite" id="HPBE_0001963001-mRNA-1">
    <property type="protein sequence ID" value="HPBE_0001963001-mRNA-1"/>
    <property type="gene ID" value="HPBE_0001963001"/>
</dbReference>
<accession>A0A183GBX5</accession>
<reference evidence="1 2" key="1">
    <citation type="submission" date="2018-11" db="EMBL/GenBank/DDBJ databases">
        <authorList>
            <consortium name="Pathogen Informatics"/>
        </authorList>
    </citation>
    <scope>NUCLEOTIDE SEQUENCE [LARGE SCALE GENOMIC DNA]</scope>
</reference>
<sequence length="95" mass="10678">MWERWTAAESYEDGYHKERTSASWPIALNGTNISECSNYVHPGRKVNMANGLAPELYRRKRATWGAFKSIEAVVKKTSGSAQEKSVSQSLAVPRF</sequence>
<evidence type="ECO:0000313" key="1">
    <source>
        <dbReference type="EMBL" id="VDP15911.1"/>
    </source>
</evidence>
<evidence type="ECO:0000313" key="3">
    <source>
        <dbReference type="WBParaSite" id="HPBE_0001963001-mRNA-1"/>
    </source>
</evidence>
<proteinExistence type="predicted"/>
<protein>
    <submittedName>
        <fullName evidence="1 3">Uncharacterized protein</fullName>
    </submittedName>
</protein>
<name>A0A183GBX5_HELPZ</name>
<gene>
    <name evidence="1" type="ORF">HPBE_LOCUS19629</name>
</gene>
<reference evidence="3" key="2">
    <citation type="submission" date="2019-09" db="UniProtKB">
        <authorList>
            <consortium name="WormBaseParasite"/>
        </authorList>
    </citation>
    <scope>IDENTIFICATION</scope>
</reference>
<organism evidence="2 3">
    <name type="scientific">Heligmosomoides polygyrus</name>
    <name type="common">Parasitic roundworm</name>
    <dbReference type="NCBI Taxonomy" id="6339"/>
    <lineage>
        <taxon>Eukaryota</taxon>
        <taxon>Metazoa</taxon>
        <taxon>Ecdysozoa</taxon>
        <taxon>Nematoda</taxon>
        <taxon>Chromadorea</taxon>
        <taxon>Rhabditida</taxon>
        <taxon>Rhabditina</taxon>
        <taxon>Rhabditomorpha</taxon>
        <taxon>Strongyloidea</taxon>
        <taxon>Heligmosomidae</taxon>
        <taxon>Heligmosomoides</taxon>
    </lineage>
</organism>
<dbReference type="AlphaFoldDB" id="A0A183GBX5"/>
<keyword evidence="2" id="KW-1185">Reference proteome</keyword>
<evidence type="ECO:0000313" key="2">
    <source>
        <dbReference type="Proteomes" id="UP000050761"/>
    </source>
</evidence>
<dbReference type="EMBL" id="UZAH01031506">
    <property type="protein sequence ID" value="VDP15911.1"/>
    <property type="molecule type" value="Genomic_DNA"/>
</dbReference>
<accession>A0A3P8B001</accession>
<dbReference type="Proteomes" id="UP000050761">
    <property type="component" value="Unassembled WGS sequence"/>
</dbReference>